<reference evidence="2 3" key="1">
    <citation type="submission" date="2020-08" db="EMBL/GenBank/DDBJ databases">
        <title>Genomic Encyclopedia of Type Strains, Phase III (KMG-III): the genomes of soil and plant-associated and newly described type strains.</title>
        <authorList>
            <person name="Whitman W."/>
        </authorList>
    </citation>
    <scope>NUCLEOTIDE SEQUENCE [LARGE SCALE GENOMIC DNA]</scope>
    <source>
        <strain evidence="2 3">CECT 3302</strain>
    </source>
</reference>
<feature type="transmembrane region" description="Helical" evidence="1">
    <location>
        <begin position="138"/>
        <end position="161"/>
    </location>
</feature>
<sequence length="201" mass="21508">MWSRAVRLAVEALAWFAVAVGLIWLLLTLSLGEAASVDPRRPFPAELRYWAPMLAATCLPGGVLTLVLIRTPPAARICAGLTGVMVVAAGFSIRLVPDTADRVAPFYQWVPIAAGALLVLFALIGWRPSSDRPPIERGLESVLLAILLLGSAFVVGAWALLMSGDWIGAYEDQESTWHLGGPEAVLIFVGLVAAGRQALRR</sequence>
<evidence type="ECO:0000313" key="3">
    <source>
        <dbReference type="Proteomes" id="UP000577707"/>
    </source>
</evidence>
<gene>
    <name evidence="2" type="ORF">FHS12_002528</name>
</gene>
<dbReference type="AlphaFoldDB" id="A0A7W5A5G8"/>
<keyword evidence="1" id="KW-0472">Membrane</keyword>
<organism evidence="2 3">
    <name type="scientific">Nocardioides albus</name>
    <dbReference type="NCBI Taxonomy" id="1841"/>
    <lineage>
        <taxon>Bacteria</taxon>
        <taxon>Bacillati</taxon>
        <taxon>Actinomycetota</taxon>
        <taxon>Actinomycetes</taxon>
        <taxon>Propionibacteriales</taxon>
        <taxon>Nocardioidaceae</taxon>
        <taxon>Nocardioides</taxon>
    </lineage>
</organism>
<keyword evidence="1" id="KW-0812">Transmembrane</keyword>
<comment type="caution">
    <text evidence="2">The sequence shown here is derived from an EMBL/GenBank/DDBJ whole genome shotgun (WGS) entry which is preliminary data.</text>
</comment>
<evidence type="ECO:0000313" key="2">
    <source>
        <dbReference type="EMBL" id="MBB3089579.1"/>
    </source>
</evidence>
<dbReference type="Proteomes" id="UP000577707">
    <property type="component" value="Unassembled WGS sequence"/>
</dbReference>
<name>A0A7W5A5G8_9ACTN</name>
<keyword evidence="1" id="KW-1133">Transmembrane helix</keyword>
<dbReference type="EMBL" id="JACHXG010000005">
    <property type="protein sequence ID" value="MBB3089579.1"/>
    <property type="molecule type" value="Genomic_DNA"/>
</dbReference>
<accession>A0A7W5A5G8</accession>
<feature type="transmembrane region" description="Helical" evidence="1">
    <location>
        <begin position="106"/>
        <end position="126"/>
    </location>
</feature>
<feature type="transmembrane region" description="Helical" evidence="1">
    <location>
        <begin position="76"/>
        <end position="94"/>
    </location>
</feature>
<feature type="transmembrane region" description="Helical" evidence="1">
    <location>
        <begin position="49"/>
        <end position="69"/>
    </location>
</feature>
<keyword evidence="3" id="KW-1185">Reference proteome</keyword>
<protein>
    <submittedName>
        <fullName evidence="2">Uncharacterized protein</fullName>
    </submittedName>
</protein>
<dbReference type="RefSeq" id="WP_183545514.1">
    <property type="nucleotide sequence ID" value="NZ_BMQT01000007.1"/>
</dbReference>
<evidence type="ECO:0000256" key="1">
    <source>
        <dbReference type="SAM" id="Phobius"/>
    </source>
</evidence>
<feature type="transmembrane region" description="Helical" evidence="1">
    <location>
        <begin position="12"/>
        <end position="29"/>
    </location>
</feature>
<proteinExistence type="predicted"/>
<feature type="transmembrane region" description="Helical" evidence="1">
    <location>
        <begin position="181"/>
        <end position="199"/>
    </location>
</feature>